<dbReference type="GO" id="GO:0000976">
    <property type="term" value="F:transcription cis-regulatory region binding"/>
    <property type="evidence" value="ECO:0007669"/>
    <property type="project" value="TreeGrafter"/>
</dbReference>
<dbReference type="InterPro" id="IPR025996">
    <property type="entry name" value="MT1864/Rv1816-like_C"/>
</dbReference>
<accession>A0A1G9X193</accession>
<evidence type="ECO:0000259" key="5">
    <source>
        <dbReference type="PROSITE" id="PS50977"/>
    </source>
</evidence>
<dbReference type="Pfam" id="PF13305">
    <property type="entry name" value="TetR_C_33"/>
    <property type="match status" value="1"/>
</dbReference>
<dbReference type="InterPro" id="IPR009057">
    <property type="entry name" value="Homeodomain-like_sf"/>
</dbReference>
<gene>
    <name evidence="6" type="ORF">SAMN04489726_3916</name>
</gene>
<evidence type="ECO:0000313" key="7">
    <source>
        <dbReference type="Proteomes" id="UP000183376"/>
    </source>
</evidence>
<sequence length="245" mass="27307">MGGRAVSRRERLRAELDQDLRATARRLLVASGPEAVAFTAIARELSITPPAIYRYYANRDELIQALAHDLVTELVQGLHAAAATVGDQRPGQQILVMMRDFRAWSLRNRAEFALLLGTPMPEGRVVSGSIMQDWMWLAKAFGVPFERLWQQRPFEVPADAELSRELAAQLDLYREQIGFTALPKGAVLVFFECWSRIYGATCLDVYGHFSMAVPDVVSVYERMCQGVCDMLGIDYEPPANTAGGP</sequence>
<dbReference type="eggNOG" id="COG1309">
    <property type="taxonomic scope" value="Bacteria"/>
</dbReference>
<dbReference type="PANTHER" id="PTHR30055:SF243">
    <property type="entry name" value="HTH-TYPE TRANSCRIPTIONAL REGULATOR RV1816"/>
    <property type="match status" value="1"/>
</dbReference>
<dbReference type="SUPFAM" id="SSF46689">
    <property type="entry name" value="Homeodomain-like"/>
    <property type="match status" value="1"/>
</dbReference>
<protein>
    <submittedName>
        <fullName evidence="6">Regulatory protein, tetR family</fullName>
    </submittedName>
</protein>
<reference evidence="6 7" key="1">
    <citation type="submission" date="2016-10" db="EMBL/GenBank/DDBJ databases">
        <authorList>
            <person name="de Groot N.N."/>
        </authorList>
    </citation>
    <scope>NUCLEOTIDE SEQUENCE [LARGE SCALE GENOMIC DNA]</scope>
    <source>
        <strain evidence="6 7">DSM 44149</strain>
    </source>
</reference>
<evidence type="ECO:0000256" key="2">
    <source>
        <dbReference type="ARBA" id="ARBA00023125"/>
    </source>
</evidence>
<dbReference type="STRING" id="211114.SAMN04489726_3916"/>
<dbReference type="InterPro" id="IPR036271">
    <property type="entry name" value="Tet_transcr_reg_TetR-rel_C_sf"/>
</dbReference>
<dbReference type="PROSITE" id="PS50977">
    <property type="entry name" value="HTH_TETR_2"/>
    <property type="match status" value="1"/>
</dbReference>
<evidence type="ECO:0000256" key="3">
    <source>
        <dbReference type="ARBA" id="ARBA00023163"/>
    </source>
</evidence>
<dbReference type="GO" id="GO:0003700">
    <property type="term" value="F:DNA-binding transcription factor activity"/>
    <property type="evidence" value="ECO:0007669"/>
    <property type="project" value="TreeGrafter"/>
</dbReference>
<feature type="DNA-binding region" description="H-T-H motif" evidence="4">
    <location>
        <begin position="37"/>
        <end position="56"/>
    </location>
</feature>
<dbReference type="SUPFAM" id="SSF48498">
    <property type="entry name" value="Tetracyclin repressor-like, C-terminal domain"/>
    <property type="match status" value="1"/>
</dbReference>
<dbReference type="Gene3D" id="1.10.357.10">
    <property type="entry name" value="Tetracycline Repressor, domain 2"/>
    <property type="match status" value="1"/>
</dbReference>
<evidence type="ECO:0000256" key="4">
    <source>
        <dbReference type="PROSITE-ProRule" id="PRU00335"/>
    </source>
</evidence>
<dbReference type="AlphaFoldDB" id="A0A1G9X193"/>
<evidence type="ECO:0000313" key="6">
    <source>
        <dbReference type="EMBL" id="SDM90173.1"/>
    </source>
</evidence>
<organism evidence="6 7">
    <name type="scientific">Allokutzneria albata</name>
    <name type="common">Kibdelosporangium albatum</name>
    <dbReference type="NCBI Taxonomy" id="211114"/>
    <lineage>
        <taxon>Bacteria</taxon>
        <taxon>Bacillati</taxon>
        <taxon>Actinomycetota</taxon>
        <taxon>Actinomycetes</taxon>
        <taxon>Pseudonocardiales</taxon>
        <taxon>Pseudonocardiaceae</taxon>
        <taxon>Allokutzneria</taxon>
    </lineage>
</organism>
<name>A0A1G9X193_ALLAB</name>
<keyword evidence="3" id="KW-0804">Transcription</keyword>
<proteinExistence type="predicted"/>
<dbReference type="OrthoDB" id="3210322at2"/>
<dbReference type="Proteomes" id="UP000183376">
    <property type="component" value="Chromosome I"/>
</dbReference>
<evidence type="ECO:0000256" key="1">
    <source>
        <dbReference type="ARBA" id="ARBA00023015"/>
    </source>
</evidence>
<keyword evidence="1" id="KW-0805">Transcription regulation</keyword>
<keyword evidence="7" id="KW-1185">Reference proteome</keyword>
<dbReference type="Pfam" id="PF00440">
    <property type="entry name" value="TetR_N"/>
    <property type="match status" value="1"/>
</dbReference>
<dbReference type="InterPro" id="IPR001647">
    <property type="entry name" value="HTH_TetR"/>
</dbReference>
<dbReference type="InterPro" id="IPR050109">
    <property type="entry name" value="HTH-type_TetR-like_transc_reg"/>
</dbReference>
<keyword evidence="2 4" id="KW-0238">DNA-binding</keyword>
<dbReference type="PANTHER" id="PTHR30055">
    <property type="entry name" value="HTH-TYPE TRANSCRIPTIONAL REGULATOR RUTR"/>
    <property type="match status" value="1"/>
</dbReference>
<dbReference type="EMBL" id="LT629701">
    <property type="protein sequence ID" value="SDM90173.1"/>
    <property type="molecule type" value="Genomic_DNA"/>
</dbReference>
<feature type="domain" description="HTH tetR-type" evidence="5">
    <location>
        <begin position="14"/>
        <end position="74"/>
    </location>
</feature>